<dbReference type="SUPFAM" id="SSF53187">
    <property type="entry name" value="Zn-dependent exopeptidases"/>
    <property type="match status" value="1"/>
</dbReference>
<dbReference type="GO" id="GO:0046872">
    <property type="term" value="F:metal ion binding"/>
    <property type="evidence" value="ECO:0007669"/>
    <property type="project" value="UniProtKB-KW"/>
</dbReference>
<dbReference type="Gene3D" id="3.40.630.10">
    <property type="entry name" value="Zn peptidases"/>
    <property type="match status" value="1"/>
</dbReference>
<evidence type="ECO:0000256" key="4">
    <source>
        <dbReference type="ARBA" id="ARBA00022801"/>
    </source>
</evidence>
<dbReference type="InterPro" id="IPR001261">
    <property type="entry name" value="ArgE/DapE_CS"/>
</dbReference>
<dbReference type="Proteomes" id="UP000256970">
    <property type="component" value="Unassembled WGS sequence"/>
</dbReference>
<dbReference type="GO" id="GO:0008233">
    <property type="term" value="F:peptidase activity"/>
    <property type="evidence" value="ECO:0007669"/>
    <property type="project" value="UniProtKB-KW"/>
</dbReference>
<dbReference type="EMBL" id="FNXT01001320">
    <property type="protein sequence ID" value="SZX78412.1"/>
    <property type="molecule type" value="Genomic_DNA"/>
</dbReference>
<keyword evidence="7" id="KW-1185">Reference proteome</keyword>
<keyword evidence="3" id="KW-0479">Metal-binding</keyword>
<dbReference type="STRING" id="3088.A0A383WMG3"/>
<protein>
    <recommendedName>
        <fullName evidence="8">Peptidase M20 dimerisation domain-containing protein</fullName>
    </recommendedName>
</protein>
<evidence type="ECO:0000256" key="3">
    <source>
        <dbReference type="ARBA" id="ARBA00022723"/>
    </source>
</evidence>
<evidence type="ECO:0000256" key="1">
    <source>
        <dbReference type="ARBA" id="ARBA00006247"/>
    </source>
</evidence>
<dbReference type="PANTHER" id="PTHR45962">
    <property type="entry name" value="N-FATTY-ACYL-AMINO ACID SYNTHASE/HYDROLASE PM20D1"/>
    <property type="match status" value="1"/>
</dbReference>
<keyword evidence="4" id="KW-0378">Hydrolase</keyword>
<dbReference type="PANTHER" id="PTHR45962:SF1">
    <property type="entry name" value="N-FATTY-ACYL-AMINO ACID SYNTHASE_HYDROLASE PM20D1"/>
    <property type="match status" value="1"/>
</dbReference>
<evidence type="ECO:0008006" key="8">
    <source>
        <dbReference type="Google" id="ProtNLM"/>
    </source>
</evidence>
<sequence>MLQFATTSNPDAEHHAVDVEEFHKLGAWLASAYTDIWQHFQVEQLGSGSLSFLLTWRGSQQQLRPVLFISHTDVVPVTAETLQDWRHPPFSGAVADGAVWGRGAQDVKVGVVSLLEAALALLRQGFQPARSLLFAFGHDEEVGGDLGAVHIAELLASRGVQLEMIVDEGIGLALAGVAPFTKQPVALVGTAEKQLQTVQVTVQSPGGHSSKPPIDGSTVGGQMGRLMAAVSAQPPPTKLVSPTREFMIAMADLAPAWLSLMLLAVKYVPFAGRLLAKMVSMASEEAAAVSGSVTINFRLLPGDTPQTALQLTRGWLGRDAAAANISMKGDKALQPMAVADASGPHFAIMQDAIQAAWRLQGPQHNGKALPVVPMLLPAMTDSRHYARLSPNGALRWSPGTFGTAGGELNRIHGTNERMRIADFACGLLTYEALLRSFGSFGAEAVQRAGEAAGRRPLHQQQQQQEL</sequence>
<organism evidence="6 7">
    <name type="scientific">Tetradesmus obliquus</name>
    <name type="common">Green alga</name>
    <name type="synonym">Acutodesmus obliquus</name>
    <dbReference type="NCBI Taxonomy" id="3088"/>
    <lineage>
        <taxon>Eukaryota</taxon>
        <taxon>Viridiplantae</taxon>
        <taxon>Chlorophyta</taxon>
        <taxon>core chlorophytes</taxon>
        <taxon>Chlorophyceae</taxon>
        <taxon>CS clade</taxon>
        <taxon>Sphaeropleales</taxon>
        <taxon>Scenedesmaceae</taxon>
        <taxon>Tetradesmus</taxon>
    </lineage>
</organism>
<dbReference type="InterPro" id="IPR002933">
    <property type="entry name" value="Peptidase_M20"/>
</dbReference>
<dbReference type="PROSITE" id="PS00758">
    <property type="entry name" value="ARGE_DAPE_CPG2_1"/>
    <property type="match status" value="1"/>
</dbReference>
<comment type="similarity">
    <text evidence="1">Belongs to the peptidase M20A family.</text>
</comment>
<evidence type="ECO:0000313" key="7">
    <source>
        <dbReference type="Proteomes" id="UP000256970"/>
    </source>
</evidence>
<evidence type="ECO:0000313" key="6">
    <source>
        <dbReference type="EMBL" id="SZX78412.1"/>
    </source>
</evidence>
<reference evidence="6 7" key="1">
    <citation type="submission" date="2016-10" db="EMBL/GenBank/DDBJ databases">
        <authorList>
            <person name="Cai Z."/>
        </authorList>
    </citation>
    <scope>NUCLEOTIDE SEQUENCE [LARGE SCALE GENOMIC DNA]</scope>
</reference>
<dbReference type="Gene3D" id="1.10.150.900">
    <property type="match status" value="1"/>
</dbReference>
<name>A0A383WMG3_TETOB</name>
<dbReference type="InterPro" id="IPR047177">
    <property type="entry name" value="Pept_M20A"/>
</dbReference>
<accession>A0A383WMG3</accession>
<evidence type="ECO:0000256" key="5">
    <source>
        <dbReference type="ARBA" id="ARBA00022833"/>
    </source>
</evidence>
<dbReference type="AlphaFoldDB" id="A0A383WMG3"/>
<evidence type="ECO:0000256" key="2">
    <source>
        <dbReference type="ARBA" id="ARBA00022670"/>
    </source>
</evidence>
<dbReference type="Pfam" id="PF01546">
    <property type="entry name" value="Peptidase_M20"/>
    <property type="match status" value="1"/>
</dbReference>
<keyword evidence="5" id="KW-0862">Zinc</keyword>
<dbReference type="GO" id="GO:0006508">
    <property type="term" value="P:proteolysis"/>
    <property type="evidence" value="ECO:0007669"/>
    <property type="project" value="UniProtKB-KW"/>
</dbReference>
<gene>
    <name evidence="6" type="ORF">BQ4739_LOCUS18696</name>
</gene>
<keyword evidence="2" id="KW-0645">Protease</keyword>
<proteinExistence type="inferred from homology"/>